<evidence type="ECO:0000256" key="14">
    <source>
        <dbReference type="ARBA" id="ARBA00022989"/>
    </source>
</evidence>
<evidence type="ECO:0000256" key="3">
    <source>
        <dbReference type="ARBA" id="ARBA00010136"/>
    </source>
</evidence>
<keyword evidence="17" id="KW-0325">Glycoprotein</keyword>
<dbReference type="GO" id="GO:0005886">
    <property type="term" value="C:plasma membrane"/>
    <property type="evidence" value="ECO:0007669"/>
    <property type="project" value="UniProtKB-SubCell"/>
</dbReference>
<feature type="site" description="Transition state stabilizer" evidence="21">
    <location>
        <position position="432"/>
    </location>
</feature>
<dbReference type="GO" id="GO:0006508">
    <property type="term" value="P:proteolysis"/>
    <property type="evidence" value="ECO:0007669"/>
    <property type="project" value="UniProtKB-KW"/>
</dbReference>
<keyword evidence="5" id="KW-1003">Cell membrane</keyword>
<feature type="domain" description="ERAP1-like C-terminal" evidence="25">
    <location>
        <begin position="586"/>
        <end position="876"/>
    </location>
</feature>
<feature type="binding site" evidence="20">
    <location>
        <position position="350"/>
    </location>
    <ligand>
        <name>Zn(2+)</name>
        <dbReference type="ChEBI" id="CHEBI:29105"/>
        <note>catalytic</note>
    </ligand>
</feature>
<evidence type="ECO:0000256" key="4">
    <source>
        <dbReference type="ARBA" id="ARBA00022438"/>
    </source>
</evidence>
<keyword evidence="12 20" id="KW-0862">Zinc</keyword>
<evidence type="ECO:0000259" key="25">
    <source>
        <dbReference type="Pfam" id="PF11838"/>
    </source>
</evidence>
<dbReference type="Pfam" id="PF17900">
    <property type="entry name" value="Peptidase_M1_N"/>
    <property type="match status" value="1"/>
</dbReference>
<organism evidence="27">
    <name type="scientific">Nyssomyia neivai</name>
    <dbReference type="NCBI Taxonomy" id="330878"/>
    <lineage>
        <taxon>Eukaryota</taxon>
        <taxon>Metazoa</taxon>
        <taxon>Ecdysozoa</taxon>
        <taxon>Arthropoda</taxon>
        <taxon>Hexapoda</taxon>
        <taxon>Insecta</taxon>
        <taxon>Pterygota</taxon>
        <taxon>Neoptera</taxon>
        <taxon>Endopterygota</taxon>
        <taxon>Diptera</taxon>
        <taxon>Nematocera</taxon>
        <taxon>Psychodoidea</taxon>
        <taxon>Psychodidae</taxon>
        <taxon>Nyssomyia</taxon>
    </lineage>
</organism>
<evidence type="ECO:0000256" key="23">
    <source>
        <dbReference type="SAM" id="SignalP"/>
    </source>
</evidence>
<dbReference type="InterPro" id="IPR042097">
    <property type="entry name" value="Aminopeptidase_N-like_N_sf"/>
</dbReference>
<reference evidence="27" key="1">
    <citation type="submission" date="2016-12" db="EMBL/GenBank/DDBJ databases">
        <title>An insight into the sialome and mialome of the sand fly, Nyssomyia neivai.</title>
        <authorList>
            <person name="Sebastian V."/>
            <person name="Goulart T.M."/>
            <person name="Oliveira W."/>
            <person name="Calvo E."/>
            <person name="Oliveira L.F."/>
            <person name="Pinto M.C."/>
            <person name="Rosselino A.M."/>
            <person name="Ribeiro J.M."/>
        </authorList>
    </citation>
    <scope>NUCLEOTIDE SEQUENCE</scope>
</reference>
<keyword evidence="8" id="KW-0812">Transmembrane</keyword>
<keyword evidence="10 23" id="KW-0732">Signal</keyword>
<evidence type="ECO:0000256" key="22">
    <source>
        <dbReference type="RuleBase" id="RU364040"/>
    </source>
</evidence>
<comment type="subcellular location">
    <subcellularLocation>
        <location evidence="2">Cell membrane</location>
        <topology evidence="2">Lipid-anchor</topology>
        <topology evidence="2">GPI-anchor</topology>
    </subcellularLocation>
    <subcellularLocation>
        <location evidence="1">Membrane</location>
        <topology evidence="1">Single-pass type II membrane protein</topology>
    </subcellularLocation>
</comment>
<evidence type="ECO:0000256" key="9">
    <source>
        <dbReference type="ARBA" id="ARBA00022723"/>
    </source>
</evidence>
<keyword evidence="16" id="KW-0472">Membrane</keyword>
<evidence type="ECO:0000256" key="12">
    <source>
        <dbReference type="ARBA" id="ARBA00022833"/>
    </source>
</evidence>
<dbReference type="GO" id="GO:0098552">
    <property type="term" value="C:side of membrane"/>
    <property type="evidence" value="ECO:0007669"/>
    <property type="project" value="UniProtKB-KW"/>
</dbReference>
<keyword evidence="7 22" id="KW-0645">Protease</keyword>
<dbReference type="Pfam" id="PF11838">
    <property type="entry name" value="ERAP1_C"/>
    <property type="match status" value="1"/>
</dbReference>
<accession>A0A1L8E2E0</accession>
<name>A0A1L8E2E0_9DIPT</name>
<evidence type="ECO:0000256" key="20">
    <source>
        <dbReference type="PIRSR" id="PIRSR634016-3"/>
    </source>
</evidence>
<dbReference type="PRINTS" id="PR00756">
    <property type="entry name" value="ALADIPTASE"/>
</dbReference>
<keyword evidence="6" id="KW-0336">GPI-anchor</keyword>
<evidence type="ECO:0000256" key="10">
    <source>
        <dbReference type="ARBA" id="ARBA00022729"/>
    </source>
</evidence>
<evidence type="ECO:0000256" key="11">
    <source>
        <dbReference type="ARBA" id="ARBA00022801"/>
    </source>
</evidence>
<dbReference type="Gene3D" id="1.25.50.20">
    <property type="match status" value="1"/>
</dbReference>
<dbReference type="Gene3D" id="2.60.40.1730">
    <property type="entry name" value="tricorn interacting facor f3 domain"/>
    <property type="match status" value="1"/>
</dbReference>
<keyword evidence="18" id="KW-0449">Lipoprotein</keyword>
<dbReference type="Pfam" id="PF01433">
    <property type="entry name" value="Peptidase_M1"/>
    <property type="match status" value="1"/>
</dbReference>
<evidence type="ECO:0000256" key="19">
    <source>
        <dbReference type="PIRSR" id="PIRSR634016-1"/>
    </source>
</evidence>
<dbReference type="CDD" id="cd09601">
    <property type="entry name" value="M1_APN-Q_like"/>
    <property type="match status" value="1"/>
</dbReference>
<feature type="domain" description="Peptidase M1 membrane alanine aminopeptidase" evidence="24">
    <location>
        <begin position="274"/>
        <end position="501"/>
    </location>
</feature>
<dbReference type="InterPro" id="IPR024571">
    <property type="entry name" value="ERAP1-like_C_dom"/>
</dbReference>
<evidence type="ECO:0000256" key="13">
    <source>
        <dbReference type="ARBA" id="ARBA00022968"/>
    </source>
</evidence>
<proteinExistence type="inferred from homology"/>
<dbReference type="EC" id="3.4.11.-" evidence="22"/>
<dbReference type="PANTHER" id="PTHR11533:SF290">
    <property type="entry name" value="AMINOPEPTIDASE"/>
    <property type="match status" value="1"/>
</dbReference>
<dbReference type="GO" id="GO:0042277">
    <property type="term" value="F:peptide binding"/>
    <property type="evidence" value="ECO:0007669"/>
    <property type="project" value="TreeGrafter"/>
</dbReference>
<evidence type="ECO:0000256" key="1">
    <source>
        <dbReference type="ARBA" id="ARBA00004606"/>
    </source>
</evidence>
<keyword evidence="9 20" id="KW-0479">Metal-binding</keyword>
<sequence>MLKLFLVILSTLLVGTSAKPLFGSRISNITELFNDDGDTYRLPNNTIPEHYTVSLRTWIDEGLFDFEGSVTIRLRALEANTRYITIHHRELTIANATLMLISTDFPEDIPLDPFTYDETYEFLTFPIESFAGLILNEIYELTIHFTGNLRNDQAGFYRAYYDLPERRVWYATTQFEATDGRHAFPCYDEPAIKATFDISITHNIAYSAISNMPVKQIIPIANSNHVTTVFDTTVKMSTYLLAFVVSDFVFREDARPRVPQRIYARQSLIEETAFGLEAGVKILDGLERYLQVPYSTPKLDQIGITQFAAGAMENWGLVTYRENLLYFNPVTSMTAQKDTIASIVAHEYGHQWFGNLISPKWWTYLWLNEGFATLYEYEAVDMAYPELRVGDLFTVTALQGVFNSDSTINTRPMTMYVESPDAIDKLFDNVAYPKSGSVLRMTKHFLGETTWKDGLRRYLAAMEYDSAEADDLFSALDDAATASGRTTLPTGVTVKTILDSWSLQAGYPLVTVTRAYGGSNQITLAQRRFIATDPNHIINSLWWIPVSLASRDRPDPYNTAPNFWIQGTIQTTVPRPIQFTYTDNDWILINKMQTGYFRVNYDVRNWELLANELVNGNYELIHLLSRAQLLDDALDLSRYEYLGHDVAFSIVTYLRRETDFIPWAAADAGITWIRRLVINSDKSNRFRAFLRDISNNLYSKYRATSVPGETYFDKRARNVGIKWACTSGNGNCLNETNAEVRRILQTGQDFEPDLRPIMYCHGMRWANTADFNGLWRKFEDSSNAADRNLTLDGLICNENVVILRNFTIELFSATTTSSASTTEKQRAFNGMYAASSVGLTVALEYFSANTSRVAAVYGNTVGARLVALSGEVTTTAAGQIVNQIITNLGTSITEAQAQSARSAVASNLDWVTTNENEVNKFLTDMYGDVEFPEINPPDAGGTASSIAASIILLCLSAMLSHFLN</sequence>
<keyword evidence="15 22" id="KW-0482">Metalloprotease</keyword>
<keyword evidence="13" id="KW-0735">Signal-anchor</keyword>
<dbReference type="FunFam" id="2.60.40.1910:FF:000008">
    <property type="entry name" value="Aminopeptidase"/>
    <property type="match status" value="1"/>
</dbReference>
<dbReference type="GO" id="GO:0043171">
    <property type="term" value="P:peptide catabolic process"/>
    <property type="evidence" value="ECO:0007669"/>
    <property type="project" value="TreeGrafter"/>
</dbReference>
<evidence type="ECO:0000256" key="15">
    <source>
        <dbReference type="ARBA" id="ARBA00023049"/>
    </source>
</evidence>
<evidence type="ECO:0000256" key="6">
    <source>
        <dbReference type="ARBA" id="ARBA00022622"/>
    </source>
</evidence>
<dbReference type="EMBL" id="GFDF01001295">
    <property type="protein sequence ID" value="JAV12789.1"/>
    <property type="molecule type" value="Transcribed_RNA"/>
</dbReference>
<keyword evidence="14" id="KW-1133">Transmembrane helix</keyword>
<evidence type="ECO:0000313" key="27">
    <source>
        <dbReference type="EMBL" id="JAV12789.1"/>
    </source>
</evidence>
<feature type="signal peptide" evidence="23">
    <location>
        <begin position="1"/>
        <end position="18"/>
    </location>
</feature>
<feature type="chain" id="PRO_5012046967" description="Aminopeptidase" evidence="23">
    <location>
        <begin position="19"/>
        <end position="964"/>
    </location>
</feature>
<dbReference type="FunFam" id="2.60.40.1730:FF:000012">
    <property type="entry name" value="Aminopeptidase N"/>
    <property type="match status" value="1"/>
</dbReference>
<feature type="binding site" evidence="20">
    <location>
        <position position="369"/>
    </location>
    <ligand>
        <name>Zn(2+)</name>
        <dbReference type="ChEBI" id="CHEBI:29105"/>
        <note>catalytic</note>
    </ligand>
</feature>
<protein>
    <recommendedName>
        <fullName evidence="22">Aminopeptidase</fullName>
        <ecNumber evidence="22">3.4.11.-</ecNumber>
    </recommendedName>
</protein>
<evidence type="ECO:0000256" key="21">
    <source>
        <dbReference type="PIRSR" id="PIRSR634016-4"/>
    </source>
</evidence>
<feature type="active site" description="Proton acceptor" evidence="19">
    <location>
        <position position="347"/>
    </location>
</feature>
<evidence type="ECO:0000256" key="2">
    <source>
        <dbReference type="ARBA" id="ARBA00004609"/>
    </source>
</evidence>
<evidence type="ECO:0000256" key="7">
    <source>
        <dbReference type="ARBA" id="ARBA00022670"/>
    </source>
</evidence>
<evidence type="ECO:0000256" key="18">
    <source>
        <dbReference type="ARBA" id="ARBA00023288"/>
    </source>
</evidence>
<dbReference type="GO" id="GO:0005615">
    <property type="term" value="C:extracellular space"/>
    <property type="evidence" value="ECO:0007669"/>
    <property type="project" value="TreeGrafter"/>
</dbReference>
<evidence type="ECO:0000256" key="5">
    <source>
        <dbReference type="ARBA" id="ARBA00022475"/>
    </source>
</evidence>
<dbReference type="GO" id="GO:0008270">
    <property type="term" value="F:zinc ion binding"/>
    <property type="evidence" value="ECO:0007669"/>
    <property type="project" value="UniProtKB-UniRule"/>
</dbReference>
<dbReference type="PANTHER" id="PTHR11533">
    <property type="entry name" value="PROTEASE M1 ZINC METALLOPROTEASE"/>
    <property type="match status" value="1"/>
</dbReference>
<dbReference type="FunFam" id="1.10.390.10:FF:000013">
    <property type="entry name" value="Aminopeptidase N"/>
    <property type="match status" value="1"/>
</dbReference>
<dbReference type="SUPFAM" id="SSF63737">
    <property type="entry name" value="Leukotriene A4 hydrolase N-terminal domain"/>
    <property type="match status" value="1"/>
</dbReference>
<evidence type="ECO:0000256" key="8">
    <source>
        <dbReference type="ARBA" id="ARBA00022692"/>
    </source>
</evidence>
<dbReference type="SUPFAM" id="SSF55486">
    <property type="entry name" value="Metalloproteases ('zincins'), catalytic domain"/>
    <property type="match status" value="1"/>
</dbReference>
<evidence type="ECO:0000259" key="24">
    <source>
        <dbReference type="Pfam" id="PF01433"/>
    </source>
</evidence>
<keyword evidence="4 22" id="KW-0031">Aminopeptidase</keyword>
<feature type="domain" description="Aminopeptidase N-like N-terminal" evidence="26">
    <location>
        <begin position="48"/>
        <end position="240"/>
    </location>
</feature>
<comment type="cofactor">
    <cofactor evidence="20 22">
        <name>Zn(2+)</name>
        <dbReference type="ChEBI" id="CHEBI:29105"/>
    </cofactor>
    <text evidence="20 22">Binds 1 zinc ion per subunit.</text>
</comment>
<dbReference type="InterPro" id="IPR045357">
    <property type="entry name" value="Aminopeptidase_N-like_N"/>
</dbReference>
<dbReference type="InterPro" id="IPR027268">
    <property type="entry name" value="Peptidase_M4/M1_CTD_sf"/>
</dbReference>
<dbReference type="InterPro" id="IPR014782">
    <property type="entry name" value="Peptidase_M1_dom"/>
</dbReference>
<feature type="binding site" evidence="20">
    <location>
        <position position="346"/>
    </location>
    <ligand>
        <name>Zn(2+)</name>
        <dbReference type="ChEBI" id="CHEBI:29105"/>
        <note>catalytic</note>
    </ligand>
</feature>
<dbReference type="Gene3D" id="2.60.40.1910">
    <property type="match status" value="1"/>
</dbReference>
<dbReference type="InterPro" id="IPR001930">
    <property type="entry name" value="Peptidase_M1"/>
</dbReference>
<comment type="similarity">
    <text evidence="3 22">Belongs to the peptidase M1 family.</text>
</comment>
<evidence type="ECO:0000256" key="16">
    <source>
        <dbReference type="ARBA" id="ARBA00023136"/>
    </source>
</evidence>
<dbReference type="AlphaFoldDB" id="A0A1L8E2E0"/>
<dbReference type="GO" id="GO:0005737">
    <property type="term" value="C:cytoplasm"/>
    <property type="evidence" value="ECO:0007669"/>
    <property type="project" value="TreeGrafter"/>
</dbReference>
<dbReference type="InterPro" id="IPR050344">
    <property type="entry name" value="Peptidase_M1_aminopeptidases"/>
</dbReference>
<evidence type="ECO:0000256" key="17">
    <source>
        <dbReference type="ARBA" id="ARBA00023180"/>
    </source>
</evidence>
<dbReference type="InterPro" id="IPR034016">
    <property type="entry name" value="M1_APN-typ"/>
</dbReference>
<dbReference type="GO" id="GO:0070006">
    <property type="term" value="F:metalloaminopeptidase activity"/>
    <property type="evidence" value="ECO:0007669"/>
    <property type="project" value="TreeGrafter"/>
</dbReference>
<evidence type="ECO:0000259" key="26">
    <source>
        <dbReference type="Pfam" id="PF17900"/>
    </source>
</evidence>
<dbReference type="Gene3D" id="1.10.390.10">
    <property type="entry name" value="Neutral Protease Domain 2"/>
    <property type="match status" value="1"/>
</dbReference>
<keyword evidence="11 22" id="KW-0378">Hydrolase</keyword>